<dbReference type="SUPFAM" id="SSF46894">
    <property type="entry name" value="C-terminal effector domain of the bipartite response regulators"/>
    <property type="match status" value="1"/>
</dbReference>
<feature type="region of interest" description="Disordered" evidence="4">
    <location>
        <begin position="1"/>
        <end position="24"/>
    </location>
</feature>
<dbReference type="PANTHER" id="PTHR44688">
    <property type="entry name" value="DNA-BINDING TRANSCRIPTIONAL ACTIVATOR DEVR_DOSR"/>
    <property type="match status" value="1"/>
</dbReference>
<dbReference type="AlphaFoldDB" id="A0A2V4PCF6"/>
<dbReference type="InterPro" id="IPR036388">
    <property type="entry name" value="WH-like_DNA-bd_sf"/>
</dbReference>
<name>A0A2V4PCF6_9ACTN</name>
<reference evidence="6 7" key="1">
    <citation type="submission" date="2018-03" db="EMBL/GenBank/DDBJ databases">
        <title>Bioinformatic expansion and discovery of thiopeptide antibiotics.</title>
        <authorList>
            <person name="Schwalen C.J."/>
            <person name="Hudson G.A."/>
            <person name="Mitchell D.A."/>
        </authorList>
    </citation>
    <scope>NUCLEOTIDE SEQUENCE [LARGE SCALE GENOMIC DNA]</scope>
    <source>
        <strain evidence="6 7">ATCC 21389</strain>
    </source>
</reference>
<organism evidence="6 7">
    <name type="scientific">Streptomyces tateyamensis</name>
    <dbReference type="NCBI Taxonomy" id="565073"/>
    <lineage>
        <taxon>Bacteria</taxon>
        <taxon>Bacillati</taxon>
        <taxon>Actinomycetota</taxon>
        <taxon>Actinomycetes</taxon>
        <taxon>Kitasatosporales</taxon>
        <taxon>Streptomycetaceae</taxon>
        <taxon>Streptomyces</taxon>
    </lineage>
</organism>
<dbReference type="Pfam" id="PF00196">
    <property type="entry name" value="GerE"/>
    <property type="match status" value="1"/>
</dbReference>
<dbReference type="PROSITE" id="PS50043">
    <property type="entry name" value="HTH_LUXR_2"/>
    <property type="match status" value="1"/>
</dbReference>
<proteinExistence type="predicted"/>
<evidence type="ECO:0000256" key="1">
    <source>
        <dbReference type="ARBA" id="ARBA00023015"/>
    </source>
</evidence>
<keyword evidence="1" id="KW-0805">Transcription regulation</keyword>
<dbReference type="InterPro" id="IPR016032">
    <property type="entry name" value="Sig_transdc_resp-reg_C-effctor"/>
</dbReference>
<evidence type="ECO:0000313" key="7">
    <source>
        <dbReference type="Proteomes" id="UP000248039"/>
    </source>
</evidence>
<sequence length="116" mass="12820">MFSEDSHLGACISTDRGRRSPAVTGPWQAERGAWLPPRDPMEFAPHIGAIASALTPRELEVFLGLASGGSNRQLATNMGISERTVKAHIAQIMRKFKMCNRTRICIMSYIFQISLS</sequence>
<dbReference type="Proteomes" id="UP000248039">
    <property type="component" value="Unassembled WGS sequence"/>
</dbReference>
<gene>
    <name evidence="6" type="ORF">C7C46_10025</name>
</gene>
<evidence type="ECO:0000256" key="2">
    <source>
        <dbReference type="ARBA" id="ARBA00023125"/>
    </source>
</evidence>
<keyword evidence="7" id="KW-1185">Reference proteome</keyword>
<dbReference type="PRINTS" id="PR00038">
    <property type="entry name" value="HTHLUXR"/>
</dbReference>
<evidence type="ECO:0000313" key="6">
    <source>
        <dbReference type="EMBL" id="PYC82683.1"/>
    </source>
</evidence>
<keyword evidence="2" id="KW-0238">DNA-binding</keyword>
<dbReference type="PANTHER" id="PTHR44688:SF16">
    <property type="entry name" value="DNA-BINDING TRANSCRIPTIONAL ACTIVATOR DEVR_DOSR"/>
    <property type="match status" value="1"/>
</dbReference>
<dbReference type="Gene3D" id="1.10.10.10">
    <property type="entry name" value="Winged helix-like DNA-binding domain superfamily/Winged helix DNA-binding domain"/>
    <property type="match status" value="1"/>
</dbReference>
<evidence type="ECO:0000256" key="3">
    <source>
        <dbReference type="ARBA" id="ARBA00023163"/>
    </source>
</evidence>
<accession>A0A2V4PCF6</accession>
<dbReference type="SMART" id="SM00421">
    <property type="entry name" value="HTH_LUXR"/>
    <property type="match status" value="1"/>
</dbReference>
<dbReference type="GO" id="GO:0006355">
    <property type="term" value="P:regulation of DNA-templated transcription"/>
    <property type="evidence" value="ECO:0007669"/>
    <property type="project" value="InterPro"/>
</dbReference>
<dbReference type="OrthoDB" id="4865864at2"/>
<evidence type="ECO:0000259" key="5">
    <source>
        <dbReference type="PROSITE" id="PS50043"/>
    </source>
</evidence>
<dbReference type="CDD" id="cd06170">
    <property type="entry name" value="LuxR_C_like"/>
    <property type="match status" value="1"/>
</dbReference>
<dbReference type="InterPro" id="IPR000792">
    <property type="entry name" value="Tscrpt_reg_LuxR_C"/>
</dbReference>
<comment type="caution">
    <text evidence="6">The sequence shown here is derived from an EMBL/GenBank/DDBJ whole genome shotgun (WGS) entry which is preliminary data.</text>
</comment>
<evidence type="ECO:0000256" key="4">
    <source>
        <dbReference type="SAM" id="MobiDB-lite"/>
    </source>
</evidence>
<dbReference type="GO" id="GO:0003677">
    <property type="term" value="F:DNA binding"/>
    <property type="evidence" value="ECO:0007669"/>
    <property type="project" value="UniProtKB-KW"/>
</dbReference>
<keyword evidence="3" id="KW-0804">Transcription</keyword>
<protein>
    <recommendedName>
        <fullName evidence="5">HTH luxR-type domain-containing protein</fullName>
    </recommendedName>
</protein>
<dbReference type="EMBL" id="PYBW01000030">
    <property type="protein sequence ID" value="PYC82683.1"/>
    <property type="molecule type" value="Genomic_DNA"/>
</dbReference>
<dbReference type="RefSeq" id="WP_110667968.1">
    <property type="nucleotide sequence ID" value="NZ_PYBW01000030.1"/>
</dbReference>
<feature type="domain" description="HTH luxR-type" evidence="5">
    <location>
        <begin position="47"/>
        <end position="112"/>
    </location>
</feature>